<dbReference type="GO" id="GO:0004519">
    <property type="term" value="F:endonuclease activity"/>
    <property type="evidence" value="ECO:0007669"/>
    <property type="project" value="InterPro"/>
</dbReference>
<feature type="compositionally biased region" description="Pro residues" evidence="2">
    <location>
        <begin position="370"/>
        <end position="394"/>
    </location>
</feature>
<accession>A0A561BUA5</accession>
<dbReference type="GO" id="GO:0008270">
    <property type="term" value="F:zinc ion binding"/>
    <property type="evidence" value="ECO:0007669"/>
    <property type="project" value="InterPro"/>
</dbReference>
<dbReference type="SMART" id="SM00507">
    <property type="entry name" value="HNHc"/>
    <property type="match status" value="1"/>
</dbReference>
<evidence type="ECO:0000259" key="3">
    <source>
        <dbReference type="SMART" id="SM00507"/>
    </source>
</evidence>
<evidence type="ECO:0000313" key="5">
    <source>
        <dbReference type="Proteomes" id="UP000318380"/>
    </source>
</evidence>
<dbReference type="Gene3D" id="1.10.30.50">
    <property type="match status" value="1"/>
</dbReference>
<dbReference type="Pfam" id="PF02720">
    <property type="entry name" value="DUF222"/>
    <property type="match status" value="1"/>
</dbReference>
<dbReference type="InterPro" id="IPR003870">
    <property type="entry name" value="DUF222"/>
</dbReference>
<dbReference type="CDD" id="cd00085">
    <property type="entry name" value="HNHc"/>
    <property type="match status" value="1"/>
</dbReference>
<keyword evidence="5" id="KW-1185">Reference proteome</keyword>
<evidence type="ECO:0000256" key="2">
    <source>
        <dbReference type="SAM" id="MobiDB-lite"/>
    </source>
</evidence>
<dbReference type="EMBL" id="VIVK01000001">
    <property type="protein sequence ID" value="TWD82362.1"/>
    <property type="molecule type" value="Genomic_DNA"/>
</dbReference>
<name>A0A561BUA5_9ACTN</name>
<evidence type="ECO:0000313" key="4">
    <source>
        <dbReference type="EMBL" id="TWD82362.1"/>
    </source>
</evidence>
<evidence type="ECO:0000256" key="1">
    <source>
        <dbReference type="ARBA" id="ARBA00023450"/>
    </source>
</evidence>
<dbReference type="Proteomes" id="UP000318380">
    <property type="component" value="Unassembled WGS sequence"/>
</dbReference>
<dbReference type="GO" id="GO:0003676">
    <property type="term" value="F:nucleic acid binding"/>
    <property type="evidence" value="ECO:0007669"/>
    <property type="project" value="InterPro"/>
</dbReference>
<feature type="domain" description="HNH nuclease" evidence="3">
    <location>
        <begin position="297"/>
        <end position="347"/>
    </location>
</feature>
<proteinExistence type="inferred from homology"/>
<comment type="similarity">
    <text evidence="1">Belongs to the Rv1128c/1148c/1588c/1702c/1945/3466 family.</text>
</comment>
<reference evidence="4 5" key="1">
    <citation type="submission" date="2019-06" db="EMBL/GenBank/DDBJ databases">
        <title>Sequencing the genomes of 1000 actinobacteria strains.</title>
        <authorList>
            <person name="Klenk H.-P."/>
        </authorList>
    </citation>
    <scope>NUCLEOTIDE SEQUENCE [LARGE SCALE GENOMIC DNA]</scope>
    <source>
        <strain evidence="4 5">DSM 24683</strain>
    </source>
</reference>
<feature type="region of interest" description="Disordered" evidence="2">
    <location>
        <begin position="360"/>
        <end position="400"/>
    </location>
</feature>
<dbReference type="Pfam" id="PF01844">
    <property type="entry name" value="HNH"/>
    <property type="match status" value="1"/>
</dbReference>
<gene>
    <name evidence="4" type="ORF">FB561_3492</name>
</gene>
<dbReference type="InterPro" id="IPR002711">
    <property type="entry name" value="HNH"/>
</dbReference>
<dbReference type="InterPro" id="IPR003615">
    <property type="entry name" value="HNH_nuc"/>
</dbReference>
<comment type="caution">
    <text evidence="4">The sequence shown here is derived from an EMBL/GenBank/DDBJ whole genome shotgun (WGS) entry which is preliminary data.</text>
</comment>
<protein>
    <submittedName>
        <fullName evidence="4">5-methylcytosine-specific restriction protein A</fullName>
    </submittedName>
</protein>
<dbReference type="AlphaFoldDB" id="A0A561BUA5"/>
<sequence length="400" mass="43231">MDGAELLAALDEVQHEVNRLQLYRFELLAALDKIGHAAEVGARDTTDLVASRHRVDGPAVRRDLRLSVALPKYPAVESALRASALHADQAEAIVSALEKVPASVPAEDLKVAEAEMVTAAETLAPRDLRILGKRVRDTLDTDGPEPDEQRAYKNETLWLKPTDLGVEFGGYLACENAELLQTLVFAGAKPHKTPEGHRDHRSRGKRQADALTAILNAAAASGSAAPAHGDIKPHITVTIDYESLRKSEGVGTLAHGRTLSAATIRRLACDAGVIPLVLGTNSEPLDLGTQERFVNRALRRALNARDKGCVICAAPPALCEAHHVKHWSDGGKTALTNLVLLCKAHHISIHQAHWTITFHNGRPTVTRPPWTKPQPARRPTPTHQPPARPKPDPAPCSRAP</sequence>
<organism evidence="4 5">
    <name type="scientific">Kribbella amoyensis</name>
    <dbReference type="NCBI Taxonomy" id="996641"/>
    <lineage>
        <taxon>Bacteria</taxon>
        <taxon>Bacillati</taxon>
        <taxon>Actinomycetota</taxon>
        <taxon>Actinomycetes</taxon>
        <taxon>Propionibacteriales</taxon>
        <taxon>Kribbellaceae</taxon>
        <taxon>Kribbella</taxon>
    </lineage>
</organism>